<evidence type="ECO:0000313" key="10">
    <source>
        <dbReference type="Proteomes" id="UP000245535"/>
    </source>
</evidence>
<name>A0A315ZAZ1_SEDFL</name>
<dbReference type="Gene3D" id="2.20.20.130">
    <property type="match status" value="1"/>
</dbReference>
<keyword evidence="3 6" id="KW-0732">Signal</keyword>
<dbReference type="Gene3D" id="1.25.40.390">
    <property type="match status" value="1"/>
</dbReference>
<feature type="chain" id="PRO_5016321655" evidence="6">
    <location>
        <begin position="19"/>
        <end position="450"/>
    </location>
</feature>
<dbReference type="InterPro" id="IPR033985">
    <property type="entry name" value="SusD-like_N"/>
</dbReference>
<dbReference type="InterPro" id="IPR012944">
    <property type="entry name" value="SusD_RagB_dom"/>
</dbReference>
<comment type="similarity">
    <text evidence="2">Belongs to the SusD family.</text>
</comment>
<evidence type="ECO:0000256" key="5">
    <source>
        <dbReference type="ARBA" id="ARBA00023237"/>
    </source>
</evidence>
<keyword evidence="5" id="KW-0998">Cell outer membrane</keyword>
<feature type="domain" description="RagB/SusD" evidence="7">
    <location>
        <begin position="310"/>
        <end position="448"/>
    </location>
</feature>
<dbReference type="SUPFAM" id="SSF48452">
    <property type="entry name" value="TPR-like"/>
    <property type="match status" value="1"/>
</dbReference>
<keyword evidence="10" id="KW-1185">Reference proteome</keyword>
<evidence type="ECO:0000259" key="8">
    <source>
        <dbReference type="Pfam" id="PF14322"/>
    </source>
</evidence>
<dbReference type="Proteomes" id="UP000245535">
    <property type="component" value="Unassembled WGS sequence"/>
</dbReference>
<feature type="domain" description="SusD-like N-terminal" evidence="8">
    <location>
        <begin position="32"/>
        <end position="217"/>
    </location>
</feature>
<feature type="signal peptide" evidence="6">
    <location>
        <begin position="1"/>
        <end position="18"/>
    </location>
</feature>
<dbReference type="Pfam" id="PF14322">
    <property type="entry name" value="SusD-like_3"/>
    <property type="match status" value="1"/>
</dbReference>
<dbReference type="PROSITE" id="PS51257">
    <property type="entry name" value="PROKAR_LIPOPROTEIN"/>
    <property type="match status" value="1"/>
</dbReference>
<comment type="subcellular location">
    <subcellularLocation>
        <location evidence="1">Cell outer membrane</location>
    </subcellularLocation>
</comment>
<accession>A0A315ZAZ1</accession>
<evidence type="ECO:0000256" key="1">
    <source>
        <dbReference type="ARBA" id="ARBA00004442"/>
    </source>
</evidence>
<proteinExistence type="inferred from homology"/>
<protein>
    <submittedName>
        <fullName evidence="9">SusD-like starch-binding protein associating with outer membrane</fullName>
    </submittedName>
</protein>
<evidence type="ECO:0000313" key="9">
    <source>
        <dbReference type="EMBL" id="PWJ42745.1"/>
    </source>
</evidence>
<evidence type="ECO:0000256" key="6">
    <source>
        <dbReference type="SAM" id="SignalP"/>
    </source>
</evidence>
<dbReference type="InterPro" id="IPR011990">
    <property type="entry name" value="TPR-like_helical_dom_sf"/>
</dbReference>
<evidence type="ECO:0000256" key="2">
    <source>
        <dbReference type="ARBA" id="ARBA00006275"/>
    </source>
</evidence>
<reference evidence="9 10" key="1">
    <citation type="submission" date="2018-03" db="EMBL/GenBank/DDBJ databases">
        <title>Genomic Encyclopedia of Archaeal and Bacterial Type Strains, Phase II (KMG-II): from individual species to whole genera.</title>
        <authorList>
            <person name="Goeker M."/>
        </authorList>
    </citation>
    <scope>NUCLEOTIDE SEQUENCE [LARGE SCALE GENOMIC DNA]</scope>
    <source>
        <strain evidence="9 10">DSM 28229</strain>
    </source>
</reference>
<dbReference type="GO" id="GO:0009279">
    <property type="term" value="C:cell outer membrane"/>
    <property type="evidence" value="ECO:0007669"/>
    <property type="project" value="UniProtKB-SubCell"/>
</dbReference>
<evidence type="ECO:0000259" key="7">
    <source>
        <dbReference type="Pfam" id="PF07980"/>
    </source>
</evidence>
<dbReference type="Pfam" id="PF07980">
    <property type="entry name" value="SusD_RagB"/>
    <property type="match status" value="1"/>
</dbReference>
<comment type="caution">
    <text evidence="9">The sequence shown here is derived from an EMBL/GenBank/DDBJ whole genome shotgun (WGS) entry which is preliminary data.</text>
</comment>
<keyword evidence="4" id="KW-0472">Membrane</keyword>
<dbReference type="EMBL" id="QGDO01000002">
    <property type="protein sequence ID" value="PWJ42745.1"/>
    <property type="molecule type" value="Genomic_DNA"/>
</dbReference>
<gene>
    <name evidence="9" type="ORF">BC781_102290</name>
</gene>
<dbReference type="AlphaFoldDB" id="A0A315ZAZ1"/>
<dbReference type="OrthoDB" id="9792139at2"/>
<sequence length="450" mass="50321">MKKLLNAILLGLIFLSVACSGVLDIEPTDIIDNDKAITEVKDLESAVLGVYSRLPKATEIRSNALPSDNVKLSETNNGDGNTEYNWAYTADDDLGAWFTYYNALFTANAVLEAIPTLESENNDEDALKRKAEGELLILRAYIHMRLLLNFAEDLHTGVSLGVPIMTKVEEGSPSRNTVDEVYTQIITDAENGKALLQNDQTDITRLTSLAANAIQAKAAFYTERWEDAIFYSTEVLKQKPIVSASNYPFMWTSDENEDEVIFKFKQIGVGGVFELSSGFPKFTASLDLVNIYDLNDVRRDATVVLQQGEYFVNKYRRTDSNSPLSSDVKVFRSSELLLMRAEAYYNQGDESDALDDLNTLRSERIIGFLGGTESGGALEFAIALERRKELAFEGVRFSDFSRTNTTIIRGDVAPFSPDQLSSTDKRMRFPIPQAELFANENMEQNPKWTN</sequence>
<dbReference type="RefSeq" id="WP_109616872.1">
    <property type="nucleotide sequence ID" value="NZ_QGDO01000002.1"/>
</dbReference>
<evidence type="ECO:0000256" key="3">
    <source>
        <dbReference type="ARBA" id="ARBA00022729"/>
    </source>
</evidence>
<organism evidence="9 10">
    <name type="scientific">Sediminitomix flava</name>
    <dbReference type="NCBI Taxonomy" id="379075"/>
    <lineage>
        <taxon>Bacteria</taxon>
        <taxon>Pseudomonadati</taxon>
        <taxon>Bacteroidota</taxon>
        <taxon>Cytophagia</taxon>
        <taxon>Cytophagales</taxon>
        <taxon>Flammeovirgaceae</taxon>
        <taxon>Sediminitomix</taxon>
    </lineage>
</organism>
<evidence type="ECO:0000256" key="4">
    <source>
        <dbReference type="ARBA" id="ARBA00023136"/>
    </source>
</evidence>
<dbReference type="Gene3D" id="1.25.40.900">
    <property type="match status" value="1"/>
</dbReference>